<dbReference type="AlphaFoldDB" id="A0A9W6FGZ4"/>
<dbReference type="InterPro" id="IPR009057">
    <property type="entry name" value="Homeodomain-like_sf"/>
</dbReference>
<evidence type="ECO:0000259" key="4">
    <source>
        <dbReference type="PROSITE" id="PS01124"/>
    </source>
</evidence>
<dbReference type="InterPro" id="IPR020449">
    <property type="entry name" value="Tscrpt_reg_AraC-type_HTH"/>
</dbReference>
<dbReference type="InterPro" id="IPR003313">
    <property type="entry name" value="AraC-bd"/>
</dbReference>
<evidence type="ECO:0000256" key="3">
    <source>
        <dbReference type="ARBA" id="ARBA00023163"/>
    </source>
</evidence>
<dbReference type="EMBL" id="BSCH01000021">
    <property type="protein sequence ID" value="GLG91461.1"/>
    <property type="molecule type" value="Genomic_DNA"/>
</dbReference>
<comment type="caution">
    <text evidence="5">The sequence shown here is derived from an EMBL/GenBank/DDBJ whole genome shotgun (WGS) entry which is preliminary data.</text>
</comment>
<dbReference type="PRINTS" id="PR00032">
    <property type="entry name" value="HTHARAC"/>
</dbReference>
<keyword evidence="1" id="KW-0805">Transcription regulation</keyword>
<dbReference type="CDD" id="cd06986">
    <property type="entry name" value="cupin_MmsR-like_N"/>
    <property type="match status" value="1"/>
</dbReference>
<dbReference type="InterPro" id="IPR018062">
    <property type="entry name" value="HTH_AraC-typ_CS"/>
</dbReference>
<evidence type="ECO:0000313" key="5">
    <source>
        <dbReference type="EMBL" id="GLG91461.1"/>
    </source>
</evidence>
<protein>
    <submittedName>
        <fullName evidence="5">AraC family transcriptional regulator</fullName>
    </submittedName>
</protein>
<dbReference type="PROSITE" id="PS00041">
    <property type="entry name" value="HTH_ARAC_FAMILY_1"/>
    <property type="match status" value="1"/>
</dbReference>
<gene>
    <name evidence="5" type="ORF">Selli2_28880</name>
</gene>
<feature type="domain" description="HTH araC/xylS-type" evidence="4">
    <location>
        <begin position="180"/>
        <end position="278"/>
    </location>
</feature>
<dbReference type="RefSeq" id="WP_191436914.1">
    <property type="nucleotide sequence ID" value="NZ_BSCH01000021.1"/>
</dbReference>
<evidence type="ECO:0000256" key="1">
    <source>
        <dbReference type="ARBA" id="ARBA00023015"/>
    </source>
</evidence>
<name>A0A9W6FGZ4_9FIRM</name>
<evidence type="ECO:0000256" key="2">
    <source>
        <dbReference type="ARBA" id="ARBA00023125"/>
    </source>
</evidence>
<evidence type="ECO:0000313" key="6">
    <source>
        <dbReference type="Proteomes" id="UP001145094"/>
    </source>
</evidence>
<organism evidence="5 6">
    <name type="scientific">Sellimonas catena</name>
    <dbReference type="NCBI Taxonomy" id="2994035"/>
    <lineage>
        <taxon>Bacteria</taxon>
        <taxon>Bacillati</taxon>
        <taxon>Bacillota</taxon>
        <taxon>Clostridia</taxon>
        <taxon>Lachnospirales</taxon>
        <taxon>Lachnospiraceae</taxon>
        <taxon>Sellimonas</taxon>
    </lineage>
</organism>
<dbReference type="PANTHER" id="PTHR43280:SF2">
    <property type="entry name" value="HTH-TYPE TRANSCRIPTIONAL REGULATOR EXSA"/>
    <property type="match status" value="1"/>
</dbReference>
<dbReference type="GO" id="GO:0003700">
    <property type="term" value="F:DNA-binding transcription factor activity"/>
    <property type="evidence" value="ECO:0007669"/>
    <property type="project" value="InterPro"/>
</dbReference>
<reference evidence="5" key="2">
    <citation type="submission" date="2022-11" db="EMBL/GenBank/DDBJ databases">
        <title>Draft genome sequence of Sellimonas catena strain 18CBH55.</title>
        <authorList>
            <person name="Hisatomi A."/>
            <person name="Ohkuma M."/>
            <person name="Sakamoto M."/>
        </authorList>
    </citation>
    <scope>NUCLEOTIDE SEQUENCE</scope>
    <source>
        <strain evidence="5">18CBH55</strain>
    </source>
</reference>
<dbReference type="InterPro" id="IPR037923">
    <property type="entry name" value="HTH-like"/>
</dbReference>
<dbReference type="PROSITE" id="PS01124">
    <property type="entry name" value="HTH_ARAC_FAMILY_2"/>
    <property type="match status" value="1"/>
</dbReference>
<dbReference type="Proteomes" id="UP001145094">
    <property type="component" value="Unassembled WGS sequence"/>
</dbReference>
<dbReference type="SUPFAM" id="SSF51215">
    <property type="entry name" value="Regulatory protein AraC"/>
    <property type="match status" value="1"/>
</dbReference>
<accession>A0A9W6FGZ4</accession>
<dbReference type="Pfam" id="PF02311">
    <property type="entry name" value="AraC_binding"/>
    <property type="match status" value="1"/>
</dbReference>
<sequence>MDNYLFSVFPNENFIDLALYQYGWEQCAPAHTFGPVAKDHYLFHYVISGTGVLSAQNKKGKSHEYHIKSGEGFMLFPQQVCSYWADVDLPWEYVWIEFDGLRVKESLQLAGLSPDQPVYHSHSKELRMNMMEEMLYIVHHSKASPLHLLGHGFLFLDYLTRSMAPFQVGKSGKIQDFYIREALSFIEQNFQNDISVEDIAAQCGLNRSYFGAVFRQALRQTPQEFLIQYRMVKAAELLKLTQLSIQDIANAVGYSNPLHFSRAFKKVYGLSPRIWRNENQIHTNETKPSRKPGP</sequence>
<dbReference type="SMART" id="SM00342">
    <property type="entry name" value="HTH_ARAC"/>
    <property type="match status" value="1"/>
</dbReference>
<dbReference type="Gene3D" id="1.10.10.60">
    <property type="entry name" value="Homeodomain-like"/>
    <property type="match status" value="2"/>
</dbReference>
<keyword evidence="3" id="KW-0804">Transcription</keyword>
<dbReference type="GO" id="GO:0043565">
    <property type="term" value="F:sequence-specific DNA binding"/>
    <property type="evidence" value="ECO:0007669"/>
    <property type="project" value="InterPro"/>
</dbReference>
<dbReference type="SUPFAM" id="SSF46689">
    <property type="entry name" value="Homeodomain-like"/>
    <property type="match status" value="2"/>
</dbReference>
<dbReference type="InterPro" id="IPR018060">
    <property type="entry name" value="HTH_AraC"/>
</dbReference>
<dbReference type="PANTHER" id="PTHR43280">
    <property type="entry name" value="ARAC-FAMILY TRANSCRIPTIONAL REGULATOR"/>
    <property type="match status" value="1"/>
</dbReference>
<proteinExistence type="predicted"/>
<reference evidence="5" key="1">
    <citation type="submission" date="2022-11" db="EMBL/GenBank/DDBJ databases">
        <title>Draft genome sequence of Sellimonas catena strain 18CBH55.</title>
        <authorList>
            <person name="Atsushi H."/>
            <person name="Moriya O."/>
            <person name="Mitsuo S."/>
        </authorList>
    </citation>
    <scope>NUCLEOTIDE SEQUENCE</scope>
    <source>
        <strain evidence="5">18CBH55</strain>
    </source>
</reference>
<keyword evidence="2" id="KW-0238">DNA-binding</keyword>
<reference evidence="5" key="3">
    <citation type="journal article" date="2023" name="Int. J. Syst. Evol. Microbiol.">
        <title>Sellimonas catena sp. nov., isolated from human faeces.</title>
        <authorList>
            <person name="Hisatomi A."/>
            <person name="Ohkuma M."/>
            <person name="Sakamoto M."/>
        </authorList>
    </citation>
    <scope>NUCLEOTIDE SEQUENCE</scope>
    <source>
        <strain evidence="5">18CBH55</strain>
    </source>
</reference>
<dbReference type="Pfam" id="PF12833">
    <property type="entry name" value="HTH_18"/>
    <property type="match status" value="1"/>
</dbReference>